<comment type="subcellular location">
    <subcellularLocation>
        <location evidence="1">Endomembrane system</location>
        <topology evidence="1">Multi-pass membrane protein</topology>
    </subcellularLocation>
</comment>
<keyword evidence="5" id="KW-0472">Membrane</keyword>
<dbReference type="PANTHER" id="PTHR24223">
    <property type="entry name" value="ATP-BINDING CASSETTE SUB-FAMILY C"/>
    <property type="match status" value="1"/>
</dbReference>
<dbReference type="GO" id="GO:0012505">
    <property type="term" value="C:endomembrane system"/>
    <property type="evidence" value="ECO:0007669"/>
    <property type="project" value="UniProtKB-SubCell"/>
</dbReference>
<evidence type="ECO:0000256" key="2">
    <source>
        <dbReference type="ARBA" id="ARBA00022737"/>
    </source>
</evidence>
<dbReference type="PANTHER" id="PTHR24223:SF443">
    <property type="entry name" value="MULTIDRUG-RESISTANCE LIKE PROTEIN 1, ISOFORM I"/>
    <property type="match status" value="1"/>
</dbReference>
<organism evidence="6 7">
    <name type="scientific">Phytophthora pseudosyringae</name>
    <dbReference type="NCBI Taxonomy" id="221518"/>
    <lineage>
        <taxon>Eukaryota</taxon>
        <taxon>Sar</taxon>
        <taxon>Stramenopiles</taxon>
        <taxon>Oomycota</taxon>
        <taxon>Peronosporomycetes</taxon>
        <taxon>Peronosporales</taxon>
        <taxon>Peronosporaceae</taxon>
        <taxon>Phytophthora</taxon>
    </lineage>
</organism>
<proteinExistence type="predicted"/>
<evidence type="ECO:0000313" key="7">
    <source>
        <dbReference type="Proteomes" id="UP000694044"/>
    </source>
</evidence>
<evidence type="ECO:0000256" key="5">
    <source>
        <dbReference type="SAM" id="Phobius"/>
    </source>
</evidence>
<keyword evidence="7" id="KW-1185">Reference proteome</keyword>
<gene>
    <name evidence="6" type="ORF">PHYPSEUDO_012418</name>
</gene>
<feature type="transmembrane region" description="Helical" evidence="5">
    <location>
        <begin position="96"/>
        <end position="116"/>
    </location>
</feature>
<dbReference type="EMBL" id="JAGDFM010000006">
    <property type="protein sequence ID" value="KAG7393083.1"/>
    <property type="molecule type" value="Genomic_DNA"/>
</dbReference>
<dbReference type="AlphaFoldDB" id="A0A8T1WM72"/>
<reference evidence="6" key="1">
    <citation type="submission" date="2021-02" db="EMBL/GenBank/DDBJ databases">
        <authorList>
            <person name="Palmer J.M."/>
        </authorList>
    </citation>
    <scope>NUCLEOTIDE SEQUENCE</scope>
    <source>
        <strain evidence="6">SCRP734</strain>
    </source>
</reference>
<comment type="caution">
    <text evidence="6">The sequence shown here is derived from an EMBL/GenBank/DDBJ whole genome shotgun (WGS) entry which is preliminary data.</text>
</comment>
<keyword evidence="2" id="KW-0677">Repeat</keyword>
<sequence>MRLVERYAQKEPFRRRANPLEHASLASVISAHWLQPLVSLGAQKVLEKEDVWAVAPPDSCDVLHERFRLQHSPGSEEPLNLPHVAVAFLRTFWRQLVTIIANYCVYMAAMVLQPFIAKATLQFLDDEPNVFRIDNGYVLVALMVGVSFVGVTCLNYGFFLSSRVGANMRAIAMDLVYRRRCASPASLARPTPRARSRR</sequence>
<accession>A0A8T1WM72</accession>
<dbReference type="Proteomes" id="UP000694044">
    <property type="component" value="Unassembled WGS sequence"/>
</dbReference>
<evidence type="ECO:0000256" key="4">
    <source>
        <dbReference type="ARBA" id="ARBA00022840"/>
    </source>
</evidence>
<keyword evidence="4" id="KW-0067">ATP-binding</keyword>
<dbReference type="OrthoDB" id="168146at2759"/>
<evidence type="ECO:0000313" key="6">
    <source>
        <dbReference type="EMBL" id="KAG7393083.1"/>
    </source>
</evidence>
<evidence type="ECO:0000256" key="1">
    <source>
        <dbReference type="ARBA" id="ARBA00004127"/>
    </source>
</evidence>
<dbReference type="InterPro" id="IPR050173">
    <property type="entry name" value="ABC_transporter_C-like"/>
</dbReference>
<keyword evidence="3" id="KW-0547">Nucleotide-binding</keyword>
<protein>
    <recommendedName>
        <fullName evidence="8">ABC transmembrane type-1 domain-containing protein</fullName>
    </recommendedName>
</protein>
<dbReference type="GO" id="GO:0042626">
    <property type="term" value="F:ATPase-coupled transmembrane transporter activity"/>
    <property type="evidence" value="ECO:0007669"/>
    <property type="project" value="TreeGrafter"/>
</dbReference>
<name>A0A8T1WM72_9STRA</name>
<evidence type="ECO:0000256" key="3">
    <source>
        <dbReference type="ARBA" id="ARBA00022741"/>
    </source>
</evidence>
<keyword evidence="5" id="KW-0812">Transmembrane</keyword>
<feature type="transmembrane region" description="Helical" evidence="5">
    <location>
        <begin position="136"/>
        <end position="159"/>
    </location>
</feature>
<dbReference type="GO" id="GO:0016020">
    <property type="term" value="C:membrane"/>
    <property type="evidence" value="ECO:0007669"/>
    <property type="project" value="TreeGrafter"/>
</dbReference>
<keyword evidence="5" id="KW-1133">Transmembrane helix</keyword>
<dbReference type="GO" id="GO:0005524">
    <property type="term" value="F:ATP binding"/>
    <property type="evidence" value="ECO:0007669"/>
    <property type="project" value="UniProtKB-KW"/>
</dbReference>
<evidence type="ECO:0008006" key="8">
    <source>
        <dbReference type="Google" id="ProtNLM"/>
    </source>
</evidence>